<gene>
    <name evidence="4" type="ORF">EPI10_031866</name>
</gene>
<dbReference type="Gene3D" id="4.10.60.10">
    <property type="entry name" value="Zinc finger, CCHC-type"/>
    <property type="match status" value="1"/>
</dbReference>
<feature type="compositionally biased region" description="Gly residues" evidence="2">
    <location>
        <begin position="362"/>
        <end position="380"/>
    </location>
</feature>
<dbReference type="Pfam" id="PF03732">
    <property type="entry name" value="Retrotrans_gag"/>
    <property type="match status" value="1"/>
</dbReference>
<feature type="region of interest" description="Disordered" evidence="2">
    <location>
        <begin position="340"/>
        <end position="396"/>
    </location>
</feature>
<dbReference type="GO" id="GO:0008270">
    <property type="term" value="F:zinc ion binding"/>
    <property type="evidence" value="ECO:0007669"/>
    <property type="project" value="UniProtKB-KW"/>
</dbReference>
<proteinExistence type="predicted"/>
<keyword evidence="4" id="KW-0378">Hydrolase</keyword>
<sequence length="396" mass="44386">MDIVSGLPLLPEKIDVVWVIVDRLTKSAHFIPVQALSTRLHLSTAFHPQIDGQSERVIQILEDIPRCCVLEFGGTGAQKSVSERLRANGAEVFRGVSGVAPNTAEYWLEATERIMDDLDFTAEEKLKGIVSLLRDESYQWWLTVRDGATADDITWDFFKVAYQRKYVGSSYIDAQRKVFLNLVQGNKSVSEYEAKFLRLSRYARGIVATEHERCVRFEDGLRDELRMLVAPQREREFVVLVEKAKTAERVKQSVRQNQDRHWNKRSSGSSESARNLQKRARFGGPSQAAEPATTTQWSPQCVRCGKSHSGECWTGNRGCFGCGSMGHRVRDCPWISARIQSEGQGRTQFRREGQQPQRGRGPARGGNGSGRGRGAPGRGAGNSEARQPGLVYAAWR</sequence>
<reference evidence="5" key="1">
    <citation type="journal article" date="2019" name="Plant Biotechnol. J.">
        <title>Genome sequencing of the Australian wild diploid species Gossypium australe highlights disease resistance and delayed gland morphogenesis.</title>
        <authorList>
            <person name="Cai Y."/>
            <person name="Cai X."/>
            <person name="Wang Q."/>
            <person name="Wang P."/>
            <person name="Zhang Y."/>
            <person name="Cai C."/>
            <person name="Xu Y."/>
            <person name="Wang K."/>
            <person name="Zhou Z."/>
            <person name="Wang C."/>
            <person name="Geng S."/>
            <person name="Li B."/>
            <person name="Dong Q."/>
            <person name="Hou Y."/>
            <person name="Wang H."/>
            <person name="Ai P."/>
            <person name="Liu Z."/>
            <person name="Yi F."/>
            <person name="Sun M."/>
            <person name="An G."/>
            <person name="Cheng J."/>
            <person name="Zhang Y."/>
            <person name="Shi Q."/>
            <person name="Xie Y."/>
            <person name="Shi X."/>
            <person name="Chang Y."/>
            <person name="Huang F."/>
            <person name="Chen Y."/>
            <person name="Hong S."/>
            <person name="Mi L."/>
            <person name="Sun Q."/>
            <person name="Zhang L."/>
            <person name="Zhou B."/>
            <person name="Peng R."/>
            <person name="Zhang X."/>
            <person name="Liu F."/>
        </authorList>
    </citation>
    <scope>NUCLEOTIDE SEQUENCE [LARGE SCALE GENOMIC DNA]</scope>
    <source>
        <strain evidence="5">cv. PA1801</strain>
    </source>
</reference>
<dbReference type="GO" id="GO:0006508">
    <property type="term" value="P:proteolysis"/>
    <property type="evidence" value="ECO:0007669"/>
    <property type="project" value="UniProtKB-KW"/>
</dbReference>
<dbReference type="OrthoDB" id="10019697at2759"/>
<organism evidence="4 5">
    <name type="scientific">Gossypium australe</name>
    <dbReference type="NCBI Taxonomy" id="47621"/>
    <lineage>
        <taxon>Eukaryota</taxon>
        <taxon>Viridiplantae</taxon>
        <taxon>Streptophyta</taxon>
        <taxon>Embryophyta</taxon>
        <taxon>Tracheophyta</taxon>
        <taxon>Spermatophyta</taxon>
        <taxon>Magnoliopsida</taxon>
        <taxon>eudicotyledons</taxon>
        <taxon>Gunneridae</taxon>
        <taxon>Pentapetalae</taxon>
        <taxon>rosids</taxon>
        <taxon>malvids</taxon>
        <taxon>Malvales</taxon>
        <taxon>Malvaceae</taxon>
        <taxon>Malvoideae</taxon>
        <taxon>Gossypium</taxon>
    </lineage>
</organism>
<dbReference type="Proteomes" id="UP000325315">
    <property type="component" value="Unassembled WGS sequence"/>
</dbReference>
<feature type="region of interest" description="Disordered" evidence="2">
    <location>
        <begin position="250"/>
        <end position="300"/>
    </location>
</feature>
<dbReference type="EMBL" id="SMMG02000001">
    <property type="protein sequence ID" value="KAA3488086.1"/>
    <property type="molecule type" value="Genomic_DNA"/>
</dbReference>
<dbReference type="AlphaFoldDB" id="A0A5B6X3B6"/>
<keyword evidence="4" id="KW-0645">Protease</keyword>
<name>A0A5B6X3B6_9ROSI</name>
<dbReference type="SUPFAM" id="SSF53098">
    <property type="entry name" value="Ribonuclease H-like"/>
    <property type="match status" value="1"/>
</dbReference>
<dbReference type="InterPro" id="IPR001878">
    <property type="entry name" value="Znf_CCHC"/>
</dbReference>
<dbReference type="InterPro" id="IPR012337">
    <property type="entry name" value="RNaseH-like_sf"/>
</dbReference>
<feature type="domain" description="CCHC-type" evidence="3">
    <location>
        <begin position="319"/>
        <end position="333"/>
    </location>
</feature>
<dbReference type="PROSITE" id="PS50158">
    <property type="entry name" value="ZF_CCHC"/>
    <property type="match status" value="1"/>
</dbReference>
<dbReference type="PANTHER" id="PTHR34482">
    <property type="entry name" value="DNA DAMAGE-INDUCIBLE PROTEIN 1-LIKE"/>
    <property type="match status" value="1"/>
</dbReference>
<dbReference type="GO" id="GO:0008237">
    <property type="term" value="F:metallopeptidase activity"/>
    <property type="evidence" value="ECO:0007669"/>
    <property type="project" value="UniProtKB-KW"/>
</dbReference>
<evidence type="ECO:0000256" key="2">
    <source>
        <dbReference type="SAM" id="MobiDB-lite"/>
    </source>
</evidence>
<feature type="compositionally biased region" description="Basic and acidic residues" evidence="2">
    <location>
        <begin position="250"/>
        <end position="261"/>
    </location>
</feature>
<keyword evidence="1" id="KW-0479">Metal-binding</keyword>
<keyword evidence="4" id="KW-0482">Metalloprotease</keyword>
<feature type="compositionally biased region" description="Polar residues" evidence="2">
    <location>
        <begin position="265"/>
        <end position="275"/>
    </location>
</feature>
<keyword evidence="1" id="KW-0862">Zinc</keyword>
<comment type="caution">
    <text evidence="4">The sequence shown here is derived from an EMBL/GenBank/DDBJ whole genome shotgun (WGS) entry which is preliminary data.</text>
</comment>
<dbReference type="PANTHER" id="PTHR34482:SF36">
    <property type="entry name" value="RETROTRANSPOSON GAG DOMAIN-CONTAINING PROTEIN"/>
    <property type="match status" value="1"/>
</dbReference>
<dbReference type="GO" id="GO:0003676">
    <property type="term" value="F:nucleic acid binding"/>
    <property type="evidence" value="ECO:0007669"/>
    <property type="project" value="InterPro"/>
</dbReference>
<evidence type="ECO:0000256" key="1">
    <source>
        <dbReference type="PROSITE-ProRule" id="PRU00047"/>
    </source>
</evidence>
<keyword evidence="5" id="KW-1185">Reference proteome</keyword>
<dbReference type="InterPro" id="IPR005162">
    <property type="entry name" value="Retrotrans_gag_dom"/>
</dbReference>
<protein>
    <submittedName>
        <fullName evidence="4">ATP-dependent zinc metalloprotease FtsH</fullName>
    </submittedName>
</protein>
<keyword evidence="1" id="KW-0863">Zinc-finger</keyword>
<accession>A0A5B6X3B6</accession>
<evidence type="ECO:0000259" key="3">
    <source>
        <dbReference type="PROSITE" id="PS50158"/>
    </source>
</evidence>
<evidence type="ECO:0000313" key="4">
    <source>
        <dbReference type="EMBL" id="KAA3488086.1"/>
    </source>
</evidence>
<evidence type="ECO:0000313" key="5">
    <source>
        <dbReference type="Proteomes" id="UP000325315"/>
    </source>
</evidence>